<accession>A0A6G7XHK1</accession>
<dbReference type="PANTHER" id="PTHR39184">
    <property type="match status" value="1"/>
</dbReference>
<dbReference type="Pfam" id="PF03237">
    <property type="entry name" value="Terminase_6N"/>
    <property type="match status" value="1"/>
</dbReference>
<keyword evidence="3" id="KW-1185">Reference proteome</keyword>
<organism evidence="2 3">
    <name type="scientific">Leucobacter viscericola</name>
    <dbReference type="NCBI Taxonomy" id="2714935"/>
    <lineage>
        <taxon>Bacteria</taxon>
        <taxon>Bacillati</taxon>
        <taxon>Actinomycetota</taxon>
        <taxon>Actinomycetes</taxon>
        <taxon>Micrococcales</taxon>
        <taxon>Microbacteriaceae</taxon>
        <taxon>Leucobacter</taxon>
    </lineage>
</organism>
<dbReference type="PANTHER" id="PTHR39184:SF1">
    <property type="entry name" value="PBSX PHAGE TERMINASE LARGE SUBUNIT"/>
    <property type="match status" value="1"/>
</dbReference>
<reference evidence="2 3" key="1">
    <citation type="submission" date="2020-03" db="EMBL/GenBank/DDBJ databases">
        <title>Leucobacter sp. nov., isolated from beetles.</title>
        <authorList>
            <person name="Hyun D.-W."/>
            <person name="Bae J.-W."/>
        </authorList>
    </citation>
    <scope>NUCLEOTIDE SEQUENCE [LARGE SCALE GENOMIC DNA]</scope>
    <source>
        <strain evidence="2 3">HDW9C</strain>
    </source>
</reference>
<dbReference type="Gene3D" id="3.30.420.280">
    <property type="match status" value="1"/>
</dbReference>
<dbReference type="Gene3D" id="3.40.50.300">
    <property type="entry name" value="P-loop containing nucleotide triphosphate hydrolases"/>
    <property type="match status" value="1"/>
</dbReference>
<dbReference type="Proteomes" id="UP000502677">
    <property type="component" value="Chromosome"/>
</dbReference>
<proteinExistence type="predicted"/>
<evidence type="ECO:0000313" key="2">
    <source>
        <dbReference type="EMBL" id="QIK63848.1"/>
    </source>
</evidence>
<sequence>MSRAQILSIADCSSKKIAIWSGAVSAGKTYVSLYAFLFAVLDASTSGRIIIVGKTLETIQTNIFTLLTDPAIFGELTKFVTYTPGAKTARILGRTVHLYGANNAESETKIRGMTVSLAYVDEATILPEGFWDMLMTRLRVKGARCLATTNPDSKNHWLRKKWILQATKKNVIHFSFTMDDNPSLEPDYVRDTKAQFEGLFYQRMIEGKWTNAEGAIYQMWSEDRHLIKHVDLPPIARTLAVGMDYGTTNTTAAVLLGITAEPKPRLVLIDEWGYTAAEHHGETLPDVELARRFREWLHTDHGNSQVSVPTHEFIFLDPSAASMRAQLFSDGTTTWAADNTVLDGIKNVASLLAQDKLIVTDKCTGFLGEVTEYEWDSKASEDGEDKPVKKDDHYCDAVRYAIQSCVGSWQYEIYGLAA</sequence>
<evidence type="ECO:0000313" key="3">
    <source>
        <dbReference type="Proteomes" id="UP000502677"/>
    </source>
</evidence>
<dbReference type="RefSeq" id="WP_166292190.1">
    <property type="nucleotide sequence ID" value="NZ_CP049863.1"/>
</dbReference>
<protein>
    <submittedName>
        <fullName evidence="2">PBSX family phage terminase large subunit</fullName>
    </submittedName>
</protein>
<dbReference type="KEGG" id="lvi:G7068_12085"/>
<dbReference type="Pfam" id="PF17288">
    <property type="entry name" value="Terminase_3C"/>
    <property type="match status" value="1"/>
</dbReference>
<gene>
    <name evidence="2" type="ORF">G7068_12085</name>
</gene>
<dbReference type="NCBIfam" id="TIGR01547">
    <property type="entry name" value="phage_term_2"/>
    <property type="match status" value="1"/>
</dbReference>
<dbReference type="EMBL" id="CP049863">
    <property type="protein sequence ID" value="QIK63848.1"/>
    <property type="molecule type" value="Genomic_DNA"/>
</dbReference>
<feature type="domain" description="Phage terminase large subunit C-terminal" evidence="1">
    <location>
        <begin position="345"/>
        <end position="403"/>
    </location>
</feature>
<dbReference type="InterPro" id="IPR027417">
    <property type="entry name" value="P-loop_NTPase"/>
</dbReference>
<dbReference type="InterPro" id="IPR052380">
    <property type="entry name" value="Viral_DNA_packaging_terminase"/>
</dbReference>
<name>A0A6G7XHK1_9MICO</name>
<dbReference type="AlphaFoldDB" id="A0A6G7XHK1"/>
<dbReference type="InterPro" id="IPR035413">
    <property type="entry name" value="Terminase_L_C"/>
</dbReference>
<dbReference type="InterPro" id="IPR006437">
    <property type="entry name" value="Phage_terminase_lsu"/>
</dbReference>
<evidence type="ECO:0000259" key="1">
    <source>
        <dbReference type="Pfam" id="PF17288"/>
    </source>
</evidence>